<organism evidence="1 2">
    <name type="scientific">Kickxella alabastrina</name>
    <dbReference type="NCBI Taxonomy" id="61397"/>
    <lineage>
        <taxon>Eukaryota</taxon>
        <taxon>Fungi</taxon>
        <taxon>Fungi incertae sedis</taxon>
        <taxon>Zoopagomycota</taxon>
        <taxon>Kickxellomycotina</taxon>
        <taxon>Kickxellomycetes</taxon>
        <taxon>Kickxellales</taxon>
        <taxon>Kickxellaceae</taxon>
        <taxon>Kickxella</taxon>
    </lineage>
</organism>
<name>A0ACC1IWI0_9FUNG</name>
<gene>
    <name evidence="1" type="ORF">LPJ66_000235</name>
</gene>
<protein>
    <submittedName>
        <fullName evidence="1">Uncharacterized protein</fullName>
    </submittedName>
</protein>
<keyword evidence="2" id="KW-1185">Reference proteome</keyword>
<sequence>MLRLQFASAVRTGLTARLTARSAPRPASKRLLSTVILDRRTRLWNQEKERQLTSPIISESSDQAQAISVSLSDLGIDREAMANVTTPLDMARKYVQKTAKKYIAALINETTPWDMQRPLPRDARSLRFVGFDSNSAVSQEVFWHSSAHVMGAALEQIYGDDLLLCDGPALAEGGFFYEFLLLTPEQQRSAAVDRLDRHTAFGQRVRQMCGTPGSLSNIRFLSAADMESVQKTAMDIVSKKSEFERMVVDFDFACELFLDNPFKLHFLDRARVNSHKQQKAAGSLASADRVSLYKCGSMIDLCRGPHVVHTSQLQSFMINRVSSAHWVGHLSNADSDGKGQSAASLTGESQQQKHPVLNRVYGISFPSHDMMKDHQKRLDEAAKRDHRTIGKEQKLFMMHPWAPGSGFILPHGVRMVNTILTEIRRKYAKYGFDEVTTPLMYNRKLWETSGHWEKYRDDMFGISSGNETPSAVGISIQPTHKDGCCDHHAHASPGENDTNTAESEYLLKPMNCPGHCLIFASDQRSYRDLPIRYADFSPLHRNEVAGALSGLTRVRKFHQDDGHIFCERSQVSGEIESCLRLIGEMYSMFGFASYELVLSTRPQSYIGEVSEWDEAEAALRAALNGSGLPWAVNEGDGAFYGPKIDVHVQDALGRKHQTATIQLDFQLPQRFELKYTGADGRHHRPVMIHRAVLGSMERMLAILIEHWGGRWPFWINPRQAIVIPTSIAAGAKNIVEYAQMVRDTLANDKNAESVDSHRFFVDIDLSGNTLNRAVREAQLAQYSYILVVGEKELQTGTIDVRPRQGSRLGAKSVAETKAMFQDLIETFK</sequence>
<dbReference type="EMBL" id="JANBPG010000005">
    <property type="protein sequence ID" value="KAJ1902146.1"/>
    <property type="molecule type" value="Genomic_DNA"/>
</dbReference>
<dbReference type="Proteomes" id="UP001150581">
    <property type="component" value="Unassembled WGS sequence"/>
</dbReference>
<proteinExistence type="predicted"/>
<reference evidence="1" key="1">
    <citation type="submission" date="2022-07" db="EMBL/GenBank/DDBJ databases">
        <title>Phylogenomic reconstructions and comparative analyses of Kickxellomycotina fungi.</title>
        <authorList>
            <person name="Reynolds N.K."/>
            <person name="Stajich J.E."/>
            <person name="Barry K."/>
            <person name="Grigoriev I.V."/>
            <person name="Crous P."/>
            <person name="Smith M.E."/>
        </authorList>
    </citation>
    <scope>NUCLEOTIDE SEQUENCE</scope>
    <source>
        <strain evidence="1">Benny 63K</strain>
    </source>
</reference>
<evidence type="ECO:0000313" key="2">
    <source>
        <dbReference type="Proteomes" id="UP001150581"/>
    </source>
</evidence>
<accession>A0ACC1IWI0</accession>
<comment type="caution">
    <text evidence="1">The sequence shown here is derived from an EMBL/GenBank/DDBJ whole genome shotgun (WGS) entry which is preliminary data.</text>
</comment>
<evidence type="ECO:0000313" key="1">
    <source>
        <dbReference type="EMBL" id="KAJ1902146.1"/>
    </source>
</evidence>